<dbReference type="SMART" id="SM00283">
    <property type="entry name" value="MA"/>
    <property type="match status" value="1"/>
</dbReference>
<dbReference type="OrthoDB" id="9806477at2"/>
<proteinExistence type="predicted"/>
<protein>
    <submittedName>
        <fullName evidence="10">Methyl-accepting chemotaxis sensory transducer</fullName>
    </submittedName>
</protein>
<dbReference type="InterPro" id="IPR004089">
    <property type="entry name" value="MCPsignal_dom"/>
</dbReference>
<sequence length="451" mass="48128">MLFLQFWKKKQKAGADSSAEHEPAADTRTDAALLDAVAGAIALQRLSSPLDALGERLKATTEVGLRQVAVIEEHTAAVVNRADTVNGHALRQAEMAQAAVGHMARLEARLGEVELRMDELSAAMGELLGFVGTVETRIKGIGSIAHAIRDIAANTNMLALNATIEAAHAGAAGKGFGVIANEIRTLSHQTVDATTRVDGQNDEIGRNVTAMVEAVRRVEGFVGRMQASMSACLEDARVARPCVEEGGMLAADLRGESQSIVRDVAAVQESLVALHDGSASQAKEAETLAVHARQVSETSESQLAAVGRLRFAAHERAKSAVETLVRDADVSAMERRRVEIALRRALGQGLFELLYVTDAKGRQIVDNVGQVKTAYGDTGLGKDWSQRPWFRHPAGQRETYVSDFYRSAATDAYCLTVSAPILDTSGALLGVLGADVDLGRLVELARHQQAV</sequence>
<keyword evidence="5" id="KW-1133">Transmembrane helix</keyword>
<dbReference type="CDD" id="cd18773">
    <property type="entry name" value="PDC1_HK_sensor"/>
    <property type="match status" value="1"/>
</dbReference>
<dbReference type="Gene3D" id="1.10.287.950">
    <property type="entry name" value="Methyl-accepting chemotaxis protein"/>
    <property type="match status" value="1"/>
</dbReference>
<dbReference type="PANTHER" id="PTHR32089">
    <property type="entry name" value="METHYL-ACCEPTING CHEMOTAXIS PROTEIN MCPB"/>
    <property type="match status" value="1"/>
</dbReference>
<keyword evidence="11" id="KW-1185">Reference proteome</keyword>
<dbReference type="HOGENOM" id="CLU_000445_107_18_7"/>
<dbReference type="InterPro" id="IPR029151">
    <property type="entry name" value="Sensor-like_sf"/>
</dbReference>
<keyword evidence="2" id="KW-1003">Cell membrane</keyword>
<evidence type="ECO:0000256" key="5">
    <source>
        <dbReference type="ARBA" id="ARBA00022989"/>
    </source>
</evidence>
<evidence type="ECO:0000313" key="11">
    <source>
        <dbReference type="Proteomes" id="UP000002216"/>
    </source>
</evidence>
<evidence type="ECO:0000256" key="1">
    <source>
        <dbReference type="ARBA" id="ARBA00004651"/>
    </source>
</evidence>
<dbReference type="InterPro" id="IPR033479">
    <property type="entry name" value="dCache_1"/>
</dbReference>
<dbReference type="GO" id="GO:0006935">
    <property type="term" value="P:chemotaxis"/>
    <property type="evidence" value="ECO:0007669"/>
    <property type="project" value="UniProtKB-KW"/>
</dbReference>
<dbReference type="eggNOG" id="COG0840">
    <property type="taxonomic scope" value="Bacteria"/>
</dbReference>
<keyword evidence="6" id="KW-0472">Membrane</keyword>
<evidence type="ECO:0000256" key="6">
    <source>
        <dbReference type="ARBA" id="ARBA00023136"/>
    </source>
</evidence>
<evidence type="ECO:0000256" key="4">
    <source>
        <dbReference type="ARBA" id="ARBA00022692"/>
    </source>
</evidence>
<dbReference type="PANTHER" id="PTHR32089:SF112">
    <property type="entry name" value="LYSOZYME-LIKE PROTEIN-RELATED"/>
    <property type="match status" value="1"/>
</dbReference>
<gene>
    <name evidence="10" type="ordered locus">Dbac_0723</name>
</gene>
<feature type="domain" description="Methyl-accepting transducer" evidence="9">
    <location>
        <begin position="42"/>
        <end position="218"/>
    </location>
</feature>
<dbReference type="Proteomes" id="UP000002216">
    <property type="component" value="Chromosome"/>
</dbReference>
<dbReference type="AlphaFoldDB" id="C7LN75"/>
<dbReference type="EMBL" id="CP001629">
    <property type="protein sequence ID" value="ACU88845.1"/>
    <property type="molecule type" value="Genomic_DNA"/>
</dbReference>
<dbReference type="Pfam" id="PF02743">
    <property type="entry name" value="dCache_1"/>
    <property type="match status" value="1"/>
</dbReference>
<dbReference type="PROSITE" id="PS50111">
    <property type="entry name" value="CHEMOTAXIS_TRANSDUC_2"/>
    <property type="match status" value="1"/>
</dbReference>
<evidence type="ECO:0000256" key="2">
    <source>
        <dbReference type="ARBA" id="ARBA00022475"/>
    </source>
</evidence>
<keyword evidence="7 8" id="KW-0807">Transducer</keyword>
<organism evidence="10 11">
    <name type="scientific">Desulfomicrobium baculatum (strain DSM 4028 / VKM B-1378 / X)</name>
    <name type="common">Desulfovibrio baculatus</name>
    <dbReference type="NCBI Taxonomy" id="525897"/>
    <lineage>
        <taxon>Bacteria</taxon>
        <taxon>Pseudomonadati</taxon>
        <taxon>Thermodesulfobacteriota</taxon>
        <taxon>Desulfovibrionia</taxon>
        <taxon>Desulfovibrionales</taxon>
        <taxon>Desulfomicrobiaceae</taxon>
        <taxon>Desulfomicrobium</taxon>
    </lineage>
</organism>
<evidence type="ECO:0000256" key="8">
    <source>
        <dbReference type="PROSITE-ProRule" id="PRU00284"/>
    </source>
</evidence>
<dbReference type="KEGG" id="dba:Dbac_0723"/>
<comment type="subcellular location">
    <subcellularLocation>
        <location evidence="1">Cell membrane</location>
        <topology evidence="1">Multi-pass membrane protein</topology>
    </subcellularLocation>
</comment>
<evidence type="ECO:0000256" key="7">
    <source>
        <dbReference type="ARBA" id="ARBA00023224"/>
    </source>
</evidence>
<dbReference type="Pfam" id="PF00015">
    <property type="entry name" value="MCPsignal"/>
    <property type="match status" value="1"/>
</dbReference>
<evidence type="ECO:0000313" key="10">
    <source>
        <dbReference type="EMBL" id="ACU88845.1"/>
    </source>
</evidence>
<keyword evidence="4" id="KW-0812">Transmembrane</keyword>
<name>C7LN75_DESBD</name>
<reference evidence="10 11" key="1">
    <citation type="journal article" date="2009" name="Stand. Genomic Sci.">
        <title>Complete genome sequence of Desulfomicrobium baculatum type strain (X).</title>
        <authorList>
            <person name="Copeland A."/>
            <person name="Spring S."/>
            <person name="Goker M."/>
            <person name="Schneider S."/>
            <person name="Lapidus A."/>
            <person name="Del Rio T.G."/>
            <person name="Tice H."/>
            <person name="Cheng J.F."/>
            <person name="Chen F."/>
            <person name="Nolan M."/>
            <person name="Bruce D."/>
            <person name="Goodwin L."/>
            <person name="Pitluck S."/>
            <person name="Ivanova N."/>
            <person name="Mavrommatis K."/>
            <person name="Ovchinnikova G."/>
            <person name="Pati A."/>
            <person name="Chen A."/>
            <person name="Palaniappan K."/>
            <person name="Land M."/>
            <person name="Hauser L."/>
            <person name="Chang Y.J."/>
            <person name="Jeffries C.C."/>
            <person name="Meincke L."/>
            <person name="Sims D."/>
            <person name="Brettin T."/>
            <person name="Detter J.C."/>
            <person name="Han C."/>
            <person name="Chain P."/>
            <person name="Bristow J."/>
            <person name="Eisen J.A."/>
            <person name="Markowitz V."/>
            <person name="Hugenholtz P."/>
            <person name="Kyrpides N.C."/>
            <person name="Klenk H.P."/>
            <person name="Lucas S."/>
        </authorList>
    </citation>
    <scope>NUCLEOTIDE SEQUENCE [LARGE SCALE GENOMIC DNA]</scope>
    <source>
        <strain evidence="11">DSM 4028 / VKM B-1378 / X</strain>
    </source>
</reference>
<dbReference type="RefSeq" id="WP_015772945.1">
    <property type="nucleotide sequence ID" value="NC_013173.1"/>
</dbReference>
<evidence type="ECO:0000259" key="9">
    <source>
        <dbReference type="PROSITE" id="PS50111"/>
    </source>
</evidence>
<dbReference type="STRING" id="525897.Dbac_0723"/>
<evidence type="ECO:0000256" key="3">
    <source>
        <dbReference type="ARBA" id="ARBA00022500"/>
    </source>
</evidence>
<keyword evidence="3" id="KW-0145">Chemotaxis</keyword>
<dbReference type="SUPFAM" id="SSF103190">
    <property type="entry name" value="Sensory domain-like"/>
    <property type="match status" value="1"/>
</dbReference>
<dbReference type="Gene3D" id="3.30.450.20">
    <property type="entry name" value="PAS domain"/>
    <property type="match status" value="1"/>
</dbReference>
<accession>C7LN75</accession>
<dbReference type="GO" id="GO:0007165">
    <property type="term" value="P:signal transduction"/>
    <property type="evidence" value="ECO:0007669"/>
    <property type="project" value="UniProtKB-KW"/>
</dbReference>
<dbReference type="GO" id="GO:0005886">
    <property type="term" value="C:plasma membrane"/>
    <property type="evidence" value="ECO:0007669"/>
    <property type="project" value="UniProtKB-SubCell"/>
</dbReference>
<dbReference type="SUPFAM" id="SSF58104">
    <property type="entry name" value="Methyl-accepting chemotaxis protein (MCP) signaling domain"/>
    <property type="match status" value="1"/>
</dbReference>